<evidence type="ECO:0000256" key="4">
    <source>
        <dbReference type="ARBA" id="ARBA00023012"/>
    </source>
</evidence>
<feature type="domain" description="HTH araC/xylS-type" evidence="9">
    <location>
        <begin position="422"/>
        <end position="520"/>
    </location>
</feature>
<dbReference type="SUPFAM" id="SSF52172">
    <property type="entry name" value="CheY-like"/>
    <property type="match status" value="1"/>
</dbReference>
<keyword evidence="6" id="KW-0238">DNA-binding</keyword>
<feature type="modified residue" description="4-aspartylphosphate" evidence="8">
    <location>
        <position position="55"/>
    </location>
</feature>
<dbReference type="SMART" id="SM00342">
    <property type="entry name" value="HTH_ARAC"/>
    <property type="match status" value="1"/>
</dbReference>
<evidence type="ECO:0000259" key="9">
    <source>
        <dbReference type="PROSITE" id="PS01124"/>
    </source>
</evidence>
<keyword evidence="5" id="KW-0805">Transcription regulation</keyword>
<dbReference type="CDD" id="cd17536">
    <property type="entry name" value="REC_YesN-like"/>
    <property type="match status" value="1"/>
</dbReference>
<dbReference type="AlphaFoldDB" id="A0A5D0CRM4"/>
<dbReference type="PROSITE" id="PS50110">
    <property type="entry name" value="RESPONSE_REGULATORY"/>
    <property type="match status" value="1"/>
</dbReference>
<dbReference type="Proteomes" id="UP000325218">
    <property type="component" value="Unassembled WGS sequence"/>
</dbReference>
<evidence type="ECO:0000256" key="7">
    <source>
        <dbReference type="ARBA" id="ARBA00023163"/>
    </source>
</evidence>
<evidence type="ECO:0000256" key="6">
    <source>
        <dbReference type="ARBA" id="ARBA00023125"/>
    </source>
</evidence>
<dbReference type="PANTHER" id="PTHR42713:SF3">
    <property type="entry name" value="TRANSCRIPTIONAL REGULATORY PROTEIN HPTR"/>
    <property type="match status" value="1"/>
</dbReference>
<dbReference type="SMART" id="SM00448">
    <property type="entry name" value="REC"/>
    <property type="match status" value="1"/>
</dbReference>
<sequence length="536" mass="61468">MAKLLIVDDEKNIRFGLKAMIERDFPGKHLVMTARHGAEAFELFRAEGADIVITDIRMPVMDGIALIEKLAAETPQGQPGRRPIVIILSGYEDFEYAKAAIRYQVMDYLLKPIRRDELFAALRKSEEELGKRAELAEQIAVTEAYRVQLQSKRLQDLLLLEETPPDTEARKLGEEIGFERYAIPFAVSIINYKYEDGRQMKREELQRLAEHMLSSVNGQLNASFQDHEGRVVLIGGPQRKFAEMAKLAEEKELDGLLMGISEEGSRPEEIWTCYREARKSLEYTFIYPKTRLIWYSELSEARLSYPVPEEEIRKLGNMLGTNREKEIGELLHNIFKLDRLPGIDIAYLEAVGKRINEQVLDEVFRIYGEASVEVLKLYRKVGNMASFRHFHDYFRSLKQLLLDLDKYIQGIRSAHGGHEEMRAAVAYIEDNYHRALNMAMVSNYVSLNYTYFSEAFKAYTGESFVVYLKKVRIRKAKEMIGTGTLKLSEIGAAVGFENTKQFSKVFKELEGISPYEYRGKLFAGQEKLTGSPDARG</sequence>
<dbReference type="GO" id="GO:0043565">
    <property type="term" value="F:sequence-specific DNA binding"/>
    <property type="evidence" value="ECO:0007669"/>
    <property type="project" value="InterPro"/>
</dbReference>
<dbReference type="GO" id="GO:0000160">
    <property type="term" value="P:phosphorelay signal transduction system"/>
    <property type="evidence" value="ECO:0007669"/>
    <property type="project" value="UniProtKB-KW"/>
</dbReference>
<proteinExistence type="predicted"/>
<dbReference type="Gene3D" id="3.40.50.2300">
    <property type="match status" value="1"/>
</dbReference>
<dbReference type="OrthoDB" id="342399at2"/>
<name>A0A5D0CRM4_9BACL</name>
<dbReference type="RefSeq" id="WP_148455269.1">
    <property type="nucleotide sequence ID" value="NZ_VSDO01000004.1"/>
</dbReference>
<reference evidence="11 12" key="1">
    <citation type="submission" date="2019-08" db="EMBL/GenBank/DDBJ databases">
        <title>Genome sequencing of Paenibacillus faecis DSM 23593(T).</title>
        <authorList>
            <person name="Kook J.-K."/>
            <person name="Park S.-N."/>
            <person name="Lim Y.K."/>
        </authorList>
    </citation>
    <scope>NUCLEOTIDE SEQUENCE [LARGE SCALE GENOMIC DNA]</scope>
    <source>
        <strain evidence="11 12">DSM 23593</strain>
    </source>
</reference>
<dbReference type="GO" id="GO:0005737">
    <property type="term" value="C:cytoplasm"/>
    <property type="evidence" value="ECO:0007669"/>
    <property type="project" value="UniProtKB-SubCell"/>
</dbReference>
<feature type="domain" description="Response regulatory" evidence="10">
    <location>
        <begin position="3"/>
        <end position="126"/>
    </location>
</feature>
<dbReference type="InterPro" id="IPR020449">
    <property type="entry name" value="Tscrpt_reg_AraC-type_HTH"/>
</dbReference>
<keyword evidence="12" id="KW-1185">Reference proteome</keyword>
<gene>
    <name evidence="11" type="ORF">FRY98_20040</name>
</gene>
<dbReference type="EMBL" id="VSDO01000004">
    <property type="protein sequence ID" value="TYA11437.1"/>
    <property type="molecule type" value="Genomic_DNA"/>
</dbReference>
<protein>
    <submittedName>
        <fullName evidence="11">Response regulator</fullName>
    </submittedName>
</protein>
<dbReference type="InterPro" id="IPR001789">
    <property type="entry name" value="Sig_transdc_resp-reg_receiver"/>
</dbReference>
<evidence type="ECO:0000313" key="12">
    <source>
        <dbReference type="Proteomes" id="UP000325218"/>
    </source>
</evidence>
<evidence type="ECO:0000256" key="1">
    <source>
        <dbReference type="ARBA" id="ARBA00004496"/>
    </source>
</evidence>
<dbReference type="PROSITE" id="PS00041">
    <property type="entry name" value="HTH_ARAC_FAMILY_1"/>
    <property type="match status" value="1"/>
</dbReference>
<dbReference type="Gene3D" id="1.10.10.60">
    <property type="entry name" value="Homeodomain-like"/>
    <property type="match status" value="2"/>
</dbReference>
<dbReference type="Pfam" id="PF12833">
    <property type="entry name" value="HTH_18"/>
    <property type="match status" value="1"/>
</dbReference>
<comment type="caution">
    <text evidence="11">The sequence shown here is derived from an EMBL/GenBank/DDBJ whole genome shotgun (WGS) entry which is preliminary data.</text>
</comment>
<dbReference type="PRINTS" id="PR00032">
    <property type="entry name" value="HTHARAC"/>
</dbReference>
<evidence type="ECO:0000256" key="8">
    <source>
        <dbReference type="PROSITE-ProRule" id="PRU00169"/>
    </source>
</evidence>
<organism evidence="11 12">
    <name type="scientific">Paenibacillus faecis</name>
    <dbReference type="NCBI Taxonomy" id="862114"/>
    <lineage>
        <taxon>Bacteria</taxon>
        <taxon>Bacillati</taxon>
        <taxon>Bacillota</taxon>
        <taxon>Bacilli</taxon>
        <taxon>Bacillales</taxon>
        <taxon>Paenibacillaceae</taxon>
        <taxon>Paenibacillus</taxon>
    </lineage>
</organism>
<evidence type="ECO:0000256" key="3">
    <source>
        <dbReference type="ARBA" id="ARBA00022553"/>
    </source>
</evidence>
<dbReference type="InterPro" id="IPR018060">
    <property type="entry name" value="HTH_AraC"/>
</dbReference>
<dbReference type="InterPro" id="IPR011006">
    <property type="entry name" value="CheY-like_superfamily"/>
</dbReference>
<dbReference type="InterPro" id="IPR009057">
    <property type="entry name" value="Homeodomain-like_sf"/>
</dbReference>
<evidence type="ECO:0000256" key="2">
    <source>
        <dbReference type="ARBA" id="ARBA00022490"/>
    </source>
</evidence>
<dbReference type="GO" id="GO:0003700">
    <property type="term" value="F:DNA-binding transcription factor activity"/>
    <property type="evidence" value="ECO:0007669"/>
    <property type="project" value="InterPro"/>
</dbReference>
<evidence type="ECO:0000256" key="5">
    <source>
        <dbReference type="ARBA" id="ARBA00023015"/>
    </source>
</evidence>
<keyword evidence="3 8" id="KW-0597">Phosphoprotein</keyword>
<keyword evidence="2" id="KW-0963">Cytoplasm</keyword>
<keyword evidence="7" id="KW-0804">Transcription</keyword>
<dbReference type="SUPFAM" id="SSF46689">
    <property type="entry name" value="Homeodomain-like"/>
    <property type="match status" value="2"/>
</dbReference>
<dbReference type="Pfam" id="PF00072">
    <property type="entry name" value="Response_reg"/>
    <property type="match status" value="1"/>
</dbReference>
<keyword evidence="4" id="KW-0902">Two-component regulatory system</keyword>
<dbReference type="PANTHER" id="PTHR42713">
    <property type="entry name" value="HISTIDINE KINASE-RELATED"/>
    <property type="match status" value="1"/>
</dbReference>
<accession>A0A5D0CRM4</accession>
<comment type="subcellular location">
    <subcellularLocation>
        <location evidence="1">Cytoplasm</location>
    </subcellularLocation>
</comment>
<evidence type="ECO:0000313" key="11">
    <source>
        <dbReference type="EMBL" id="TYA11437.1"/>
    </source>
</evidence>
<evidence type="ECO:0000259" key="10">
    <source>
        <dbReference type="PROSITE" id="PS50110"/>
    </source>
</evidence>
<dbReference type="PROSITE" id="PS01124">
    <property type="entry name" value="HTH_ARAC_FAMILY_2"/>
    <property type="match status" value="1"/>
</dbReference>
<dbReference type="InterPro" id="IPR051552">
    <property type="entry name" value="HptR"/>
</dbReference>
<dbReference type="InterPro" id="IPR018062">
    <property type="entry name" value="HTH_AraC-typ_CS"/>
</dbReference>